<evidence type="ECO:0000256" key="1">
    <source>
        <dbReference type="ARBA" id="ARBA00023015"/>
    </source>
</evidence>
<comment type="caution">
    <text evidence="6">The sequence shown here is derived from an EMBL/GenBank/DDBJ whole genome shotgun (WGS) entry which is preliminary data.</text>
</comment>
<dbReference type="EMBL" id="JANKHG010000027">
    <property type="protein sequence ID" value="MCR2747850.1"/>
    <property type="molecule type" value="Genomic_DNA"/>
</dbReference>
<dbReference type="RefSeq" id="WP_257513062.1">
    <property type="nucleotide sequence ID" value="NZ_JANKHG010000027.1"/>
</dbReference>
<evidence type="ECO:0000313" key="7">
    <source>
        <dbReference type="Proteomes" id="UP001165267"/>
    </source>
</evidence>
<proteinExistence type="predicted"/>
<sequence length="199" mass="21991">MLKKVQTRMKPEDRERQLLEVAQRMFVENGYQGTAMENIAKAAGVTRPVVYKLFGNKDGVYLACLKKAREVLNIYIIENALKGEDLQGRLRGGIEGYFAFVECEQAAFRFLYDSGAAVAGPASDAASQLRFDTVNRIALLLGDLKGIVSEEEIVATAHALSGAGEQLAKWWLTQPQVPKAMVVNTMFNLLWAGLAKLKH</sequence>
<gene>
    <name evidence="6" type="ORF">NSP04_14460</name>
</gene>
<evidence type="ECO:0000259" key="5">
    <source>
        <dbReference type="PROSITE" id="PS50977"/>
    </source>
</evidence>
<dbReference type="PANTHER" id="PTHR30055">
    <property type="entry name" value="HTH-TYPE TRANSCRIPTIONAL REGULATOR RUTR"/>
    <property type="match status" value="1"/>
</dbReference>
<feature type="domain" description="HTH tetR-type" evidence="5">
    <location>
        <begin position="12"/>
        <end position="72"/>
    </location>
</feature>
<reference evidence="6" key="1">
    <citation type="submission" date="2022-07" db="EMBL/GenBank/DDBJ databases">
        <authorList>
            <person name="Xamxidin M."/>
        </authorList>
    </citation>
    <scope>NUCLEOTIDE SEQUENCE</scope>
    <source>
        <strain evidence="6">YS8-69</strain>
    </source>
</reference>
<dbReference type="Proteomes" id="UP001165267">
    <property type="component" value="Unassembled WGS sequence"/>
</dbReference>
<dbReference type="InterPro" id="IPR050109">
    <property type="entry name" value="HTH-type_TetR-like_transc_reg"/>
</dbReference>
<feature type="DNA-binding region" description="H-T-H motif" evidence="4">
    <location>
        <begin position="35"/>
        <end position="54"/>
    </location>
</feature>
<dbReference type="InterPro" id="IPR001647">
    <property type="entry name" value="HTH_TetR"/>
</dbReference>
<evidence type="ECO:0000313" key="6">
    <source>
        <dbReference type="EMBL" id="MCR2747850.1"/>
    </source>
</evidence>
<evidence type="ECO:0000256" key="4">
    <source>
        <dbReference type="PROSITE-ProRule" id="PRU00335"/>
    </source>
</evidence>
<dbReference type="InterPro" id="IPR054129">
    <property type="entry name" value="DesT_TetR_C"/>
</dbReference>
<protein>
    <submittedName>
        <fullName evidence="6">TetR/AcrR family transcriptional regulator</fullName>
    </submittedName>
</protein>
<dbReference type="InterPro" id="IPR009057">
    <property type="entry name" value="Homeodomain-like_sf"/>
</dbReference>
<dbReference type="PROSITE" id="PS50977">
    <property type="entry name" value="HTH_TETR_2"/>
    <property type="match status" value="1"/>
</dbReference>
<dbReference type="SUPFAM" id="SSF48498">
    <property type="entry name" value="Tetracyclin repressor-like, C-terminal domain"/>
    <property type="match status" value="1"/>
</dbReference>
<accession>A0ABT1XKM9</accession>
<dbReference type="Pfam" id="PF00440">
    <property type="entry name" value="TetR_N"/>
    <property type="match status" value="1"/>
</dbReference>
<organism evidence="6 7">
    <name type="scientific">Limnobacter parvus</name>
    <dbReference type="NCBI Taxonomy" id="2939690"/>
    <lineage>
        <taxon>Bacteria</taxon>
        <taxon>Pseudomonadati</taxon>
        <taxon>Pseudomonadota</taxon>
        <taxon>Betaproteobacteria</taxon>
        <taxon>Burkholderiales</taxon>
        <taxon>Burkholderiaceae</taxon>
        <taxon>Limnobacter</taxon>
    </lineage>
</organism>
<dbReference type="PANTHER" id="PTHR30055:SF146">
    <property type="entry name" value="HTH-TYPE TRANSCRIPTIONAL DUAL REGULATOR CECR"/>
    <property type="match status" value="1"/>
</dbReference>
<dbReference type="SUPFAM" id="SSF46689">
    <property type="entry name" value="Homeodomain-like"/>
    <property type="match status" value="1"/>
</dbReference>
<dbReference type="Pfam" id="PF21943">
    <property type="entry name" value="TetR_C_46"/>
    <property type="match status" value="1"/>
</dbReference>
<dbReference type="PRINTS" id="PR00455">
    <property type="entry name" value="HTHTETR"/>
</dbReference>
<keyword evidence="2 4" id="KW-0238">DNA-binding</keyword>
<evidence type="ECO:0000256" key="2">
    <source>
        <dbReference type="ARBA" id="ARBA00023125"/>
    </source>
</evidence>
<evidence type="ECO:0000256" key="3">
    <source>
        <dbReference type="ARBA" id="ARBA00023163"/>
    </source>
</evidence>
<dbReference type="Gene3D" id="1.10.357.10">
    <property type="entry name" value="Tetracycline Repressor, domain 2"/>
    <property type="match status" value="1"/>
</dbReference>
<keyword evidence="1" id="KW-0805">Transcription regulation</keyword>
<dbReference type="InterPro" id="IPR036271">
    <property type="entry name" value="Tet_transcr_reg_TetR-rel_C_sf"/>
</dbReference>
<keyword evidence="7" id="KW-1185">Reference proteome</keyword>
<name>A0ABT1XKM9_9BURK</name>
<keyword evidence="3" id="KW-0804">Transcription</keyword>